<dbReference type="InterPro" id="IPR004107">
    <property type="entry name" value="Integrase_SAM-like_N"/>
</dbReference>
<comment type="caution">
    <text evidence="6">The sequence shown here is derived from an EMBL/GenBank/DDBJ whole genome shotgun (WGS) entry which is preliminary data.</text>
</comment>
<sequence length="295" mass="33246">MTYEFLEVYLPKQCGRSPHTVESYRDALSLFRRYILHSLGISIGAFTFAECTRECVFGFMDYLTELNSKPGTRNQRLAALKSYLMFAADKDVTLQSSELEIRRVPQCRVPKTEKTVIPEDAMAAILQQPPNTKIGLRDRAMMVLLYDSGARLAEILGLNVSAVAIDSDNPYIRVNGKGGKQRIVPISAKTAVHLAQYISVYHTQGRPETDLLFFTVIKNVAGMMSEGNMERFVKEYARKAQWSCPSVPDHVHPHMFRRTRATQLYQNGVSLPLVSRLLGHASLQTTQLYAKPSLK</sequence>
<proteinExistence type="predicted"/>
<feature type="domain" description="Core-binding (CB)" evidence="5">
    <location>
        <begin position="1"/>
        <end position="88"/>
    </location>
</feature>
<evidence type="ECO:0000313" key="6">
    <source>
        <dbReference type="EMBL" id="KKK60817.1"/>
    </source>
</evidence>
<dbReference type="EMBL" id="LAZR01062780">
    <property type="protein sequence ID" value="KKK60817.1"/>
    <property type="molecule type" value="Genomic_DNA"/>
</dbReference>
<keyword evidence="1" id="KW-0229">DNA integration</keyword>
<protein>
    <recommendedName>
        <fullName evidence="7">Tyr recombinase domain-containing protein</fullName>
    </recommendedName>
</protein>
<dbReference type="PROSITE" id="PS51900">
    <property type="entry name" value="CB"/>
    <property type="match status" value="1"/>
</dbReference>
<dbReference type="InterPro" id="IPR013762">
    <property type="entry name" value="Integrase-like_cat_sf"/>
</dbReference>
<dbReference type="PANTHER" id="PTHR30349">
    <property type="entry name" value="PHAGE INTEGRASE-RELATED"/>
    <property type="match status" value="1"/>
</dbReference>
<gene>
    <name evidence="6" type="ORF">LCGC14_3020560</name>
</gene>
<evidence type="ECO:0000256" key="3">
    <source>
        <dbReference type="ARBA" id="ARBA00023172"/>
    </source>
</evidence>
<evidence type="ECO:0008006" key="7">
    <source>
        <dbReference type="Google" id="ProtNLM"/>
    </source>
</evidence>
<dbReference type="InterPro" id="IPR044068">
    <property type="entry name" value="CB"/>
</dbReference>
<dbReference type="SUPFAM" id="SSF56349">
    <property type="entry name" value="DNA breaking-rejoining enzymes"/>
    <property type="match status" value="1"/>
</dbReference>
<name>A0A0F8WVG4_9ZZZZ</name>
<dbReference type="GO" id="GO:0003677">
    <property type="term" value="F:DNA binding"/>
    <property type="evidence" value="ECO:0007669"/>
    <property type="project" value="UniProtKB-KW"/>
</dbReference>
<dbReference type="InterPro" id="IPR002104">
    <property type="entry name" value="Integrase_catalytic"/>
</dbReference>
<keyword evidence="3" id="KW-0233">DNA recombination</keyword>
<dbReference type="Gene3D" id="1.10.443.10">
    <property type="entry name" value="Intergrase catalytic core"/>
    <property type="match status" value="1"/>
</dbReference>
<dbReference type="Gene3D" id="1.10.150.130">
    <property type="match status" value="1"/>
</dbReference>
<dbReference type="Pfam" id="PF02899">
    <property type="entry name" value="Phage_int_SAM_1"/>
    <property type="match status" value="1"/>
</dbReference>
<dbReference type="Pfam" id="PF00589">
    <property type="entry name" value="Phage_integrase"/>
    <property type="match status" value="1"/>
</dbReference>
<dbReference type="AlphaFoldDB" id="A0A0F8WVG4"/>
<dbReference type="InterPro" id="IPR010998">
    <property type="entry name" value="Integrase_recombinase_N"/>
</dbReference>
<dbReference type="PROSITE" id="PS51898">
    <property type="entry name" value="TYR_RECOMBINASE"/>
    <property type="match status" value="1"/>
</dbReference>
<dbReference type="GO" id="GO:0015074">
    <property type="term" value="P:DNA integration"/>
    <property type="evidence" value="ECO:0007669"/>
    <property type="project" value="UniProtKB-KW"/>
</dbReference>
<evidence type="ECO:0000259" key="4">
    <source>
        <dbReference type="PROSITE" id="PS51898"/>
    </source>
</evidence>
<reference evidence="6" key="1">
    <citation type="journal article" date="2015" name="Nature">
        <title>Complex archaea that bridge the gap between prokaryotes and eukaryotes.</title>
        <authorList>
            <person name="Spang A."/>
            <person name="Saw J.H."/>
            <person name="Jorgensen S.L."/>
            <person name="Zaremba-Niedzwiedzka K."/>
            <person name="Martijn J."/>
            <person name="Lind A.E."/>
            <person name="van Eijk R."/>
            <person name="Schleper C."/>
            <person name="Guy L."/>
            <person name="Ettema T.J."/>
        </authorList>
    </citation>
    <scope>NUCLEOTIDE SEQUENCE</scope>
</reference>
<organism evidence="6">
    <name type="scientific">marine sediment metagenome</name>
    <dbReference type="NCBI Taxonomy" id="412755"/>
    <lineage>
        <taxon>unclassified sequences</taxon>
        <taxon>metagenomes</taxon>
        <taxon>ecological metagenomes</taxon>
    </lineage>
</organism>
<dbReference type="PANTHER" id="PTHR30349:SF81">
    <property type="entry name" value="TYROSINE RECOMBINASE XERC"/>
    <property type="match status" value="1"/>
</dbReference>
<evidence type="ECO:0000256" key="1">
    <source>
        <dbReference type="ARBA" id="ARBA00022908"/>
    </source>
</evidence>
<dbReference type="InterPro" id="IPR050090">
    <property type="entry name" value="Tyrosine_recombinase_XerCD"/>
</dbReference>
<keyword evidence="2" id="KW-0238">DNA-binding</keyword>
<evidence type="ECO:0000256" key="2">
    <source>
        <dbReference type="ARBA" id="ARBA00023125"/>
    </source>
</evidence>
<accession>A0A0F8WVG4</accession>
<evidence type="ECO:0000259" key="5">
    <source>
        <dbReference type="PROSITE" id="PS51900"/>
    </source>
</evidence>
<dbReference type="InterPro" id="IPR011010">
    <property type="entry name" value="DNA_brk_join_enz"/>
</dbReference>
<dbReference type="GO" id="GO:0006310">
    <property type="term" value="P:DNA recombination"/>
    <property type="evidence" value="ECO:0007669"/>
    <property type="project" value="UniProtKB-KW"/>
</dbReference>
<feature type="domain" description="Tyr recombinase" evidence="4">
    <location>
        <begin position="112"/>
        <end position="295"/>
    </location>
</feature>
<feature type="non-terminal residue" evidence="6">
    <location>
        <position position="295"/>
    </location>
</feature>